<dbReference type="VEuPathDB" id="FungiDB:Z517_02679"/>
<dbReference type="OrthoDB" id="4120788at2759"/>
<gene>
    <name evidence="2" type="ORF">Z517_02679</name>
</gene>
<accession>A0A0D2HG81</accession>
<sequence length="411" mass="45286">MSFTDATESFFLDAVSSICQPIVQILPLNDAEVFDYLDAHPDALSRYLAERSGISEYFSTILADKVNSCGWPAFGDVSDPFADEQVVNGIPSGAIQDDAMRHAVVAGQALADDGDVFMSLDYEEEDDDGEEENEDKYDVDDDEQGGGWESDSDGDGPGHEGNDSSNEDSDSEENGTTTSNEMSSEAGPVTPSNINTASSAPSNSADEGEDDHDGDEEGQELGLMPYPAPAHLVAASRLQQPTRSWALWEEEACIRHMLDIHRERQLKGEARFREALSRMQLQDGVTRTGYSAVKNFWNRVGRARSSFDERRNKSAPLATSKQGRRSKSESSSLLSQRRRTTRASSSHQKPRSTRRRRSPESWTDEDASEYTLDSDNEGPVHSSTPRKRKDRDDSDDEWRPGSVVAGIVTAV</sequence>
<proteinExistence type="predicted"/>
<keyword evidence="3" id="KW-1185">Reference proteome</keyword>
<feature type="compositionally biased region" description="Polar residues" evidence="1">
    <location>
        <begin position="190"/>
        <end position="205"/>
    </location>
</feature>
<dbReference type="GeneID" id="25302169"/>
<protein>
    <submittedName>
        <fullName evidence="2">Uncharacterized protein</fullName>
    </submittedName>
</protein>
<feature type="compositionally biased region" description="Acidic residues" evidence="1">
    <location>
        <begin position="206"/>
        <end position="219"/>
    </location>
</feature>
<evidence type="ECO:0000313" key="2">
    <source>
        <dbReference type="EMBL" id="KIW83434.1"/>
    </source>
</evidence>
<dbReference type="HOGENOM" id="CLU_032997_0_0_1"/>
<feature type="compositionally biased region" description="Acidic residues" evidence="1">
    <location>
        <begin position="124"/>
        <end position="154"/>
    </location>
</feature>
<dbReference type="EMBL" id="KN846970">
    <property type="protein sequence ID" value="KIW83434.1"/>
    <property type="molecule type" value="Genomic_DNA"/>
</dbReference>
<feature type="region of interest" description="Disordered" evidence="1">
    <location>
        <begin position="124"/>
        <end position="223"/>
    </location>
</feature>
<feature type="compositionally biased region" description="Acidic residues" evidence="1">
    <location>
        <begin position="362"/>
        <end position="376"/>
    </location>
</feature>
<feature type="compositionally biased region" description="Basic residues" evidence="1">
    <location>
        <begin position="348"/>
        <end position="357"/>
    </location>
</feature>
<name>A0A0D2HG81_9EURO</name>
<feature type="region of interest" description="Disordered" evidence="1">
    <location>
        <begin position="304"/>
        <end position="411"/>
    </location>
</feature>
<evidence type="ECO:0000256" key="1">
    <source>
        <dbReference type="SAM" id="MobiDB-lite"/>
    </source>
</evidence>
<reference evidence="2 3" key="1">
    <citation type="submission" date="2015-01" db="EMBL/GenBank/DDBJ databases">
        <title>The Genome Sequence of Fonsecaea pedrosoi CBS 271.37.</title>
        <authorList>
            <consortium name="The Broad Institute Genomics Platform"/>
            <person name="Cuomo C."/>
            <person name="de Hoog S."/>
            <person name="Gorbushina A."/>
            <person name="Stielow B."/>
            <person name="Teixiera M."/>
            <person name="Abouelleil A."/>
            <person name="Chapman S.B."/>
            <person name="Priest M."/>
            <person name="Young S.K."/>
            <person name="Wortman J."/>
            <person name="Nusbaum C."/>
            <person name="Birren B."/>
        </authorList>
    </citation>
    <scope>NUCLEOTIDE SEQUENCE [LARGE SCALE GENOMIC DNA]</scope>
    <source>
        <strain evidence="2 3">CBS 271.37</strain>
    </source>
</reference>
<organism evidence="2 3">
    <name type="scientific">Fonsecaea pedrosoi CBS 271.37</name>
    <dbReference type="NCBI Taxonomy" id="1442368"/>
    <lineage>
        <taxon>Eukaryota</taxon>
        <taxon>Fungi</taxon>
        <taxon>Dikarya</taxon>
        <taxon>Ascomycota</taxon>
        <taxon>Pezizomycotina</taxon>
        <taxon>Eurotiomycetes</taxon>
        <taxon>Chaetothyriomycetidae</taxon>
        <taxon>Chaetothyriales</taxon>
        <taxon>Herpotrichiellaceae</taxon>
        <taxon>Fonsecaea</taxon>
    </lineage>
</organism>
<dbReference type="AlphaFoldDB" id="A0A0D2HG81"/>
<dbReference type="Proteomes" id="UP000053029">
    <property type="component" value="Unassembled WGS sequence"/>
</dbReference>
<evidence type="ECO:0000313" key="3">
    <source>
        <dbReference type="Proteomes" id="UP000053029"/>
    </source>
</evidence>
<dbReference type="RefSeq" id="XP_013287242.1">
    <property type="nucleotide sequence ID" value="XM_013431788.1"/>
</dbReference>